<protein>
    <submittedName>
        <fullName evidence="3">Uncharacterized protein</fullName>
    </submittedName>
</protein>
<keyword evidence="1" id="KW-0732">Signal</keyword>
<dbReference type="AlphaFoldDB" id="A0A915CU56"/>
<sequence length="134" mass="14734">MFSAILLLPALFLTIFKINKEISGNSALQILSYKTFTGAVNEDQSNAEEVLQKLNESLSALPDKKNYGPITLLNHFNGLEVNNKSKALIVSNNLVVNYKDLANKLQLGSGSLSFEETKTCCTASTIWLMSTCRD</sequence>
<dbReference type="Proteomes" id="UP000887574">
    <property type="component" value="Unplaced"/>
</dbReference>
<keyword evidence="2" id="KW-1185">Reference proteome</keyword>
<evidence type="ECO:0000313" key="2">
    <source>
        <dbReference type="Proteomes" id="UP000887574"/>
    </source>
</evidence>
<proteinExistence type="predicted"/>
<evidence type="ECO:0000313" key="3">
    <source>
        <dbReference type="WBParaSite" id="jg1243"/>
    </source>
</evidence>
<evidence type="ECO:0000256" key="1">
    <source>
        <dbReference type="SAM" id="SignalP"/>
    </source>
</evidence>
<feature type="signal peptide" evidence="1">
    <location>
        <begin position="1"/>
        <end position="20"/>
    </location>
</feature>
<name>A0A915CU56_9BILA</name>
<reference evidence="3" key="1">
    <citation type="submission" date="2022-11" db="UniProtKB">
        <authorList>
            <consortium name="WormBaseParasite"/>
        </authorList>
    </citation>
    <scope>IDENTIFICATION</scope>
</reference>
<dbReference type="WBParaSite" id="jg1243">
    <property type="protein sequence ID" value="jg1243"/>
    <property type="gene ID" value="jg1243"/>
</dbReference>
<feature type="chain" id="PRO_5037655846" evidence="1">
    <location>
        <begin position="21"/>
        <end position="134"/>
    </location>
</feature>
<organism evidence="2 3">
    <name type="scientific">Ditylenchus dipsaci</name>
    <dbReference type="NCBI Taxonomy" id="166011"/>
    <lineage>
        <taxon>Eukaryota</taxon>
        <taxon>Metazoa</taxon>
        <taxon>Ecdysozoa</taxon>
        <taxon>Nematoda</taxon>
        <taxon>Chromadorea</taxon>
        <taxon>Rhabditida</taxon>
        <taxon>Tylenchina</taxon>
        <taxon>Tylenchomorpha</taxon>
        <taxon>Sphaerularioidea</taxon>
        <taxon>Anguinidae</taxon>
        <taxon>Anguininae</taxon>
        <taxon>Ditylenchus</taxon>
    </lineage>
</organism>
<accession>A0A915CU56</accession>